<keyword evidence="8" id="KW-1003">Cell membrane</keyword>
<feature type="transmembrane region" description="Helical" evidence="19">
    <location>
        <begin position="118"/>
        <end position="137"/>
    </location>
</feature>
<comment type="similarity">
    <text evidence="5 18">Belongs to the CDS family.</text>
</comment>
<feature type="transmembrane region" description="Helical" evidence="19">
    <location>
        <begin position="158"/>
        <end position="177"/>
    </location>
</feature>
<feature type="transmembrane region" description="Helical" evidence="19">
    <location>
        <begin position="12"/>
        <end position="38"/>
    </location>
</feature>
<dbReference type="EC" id="2.7.7.41" evidence="6 18"/>
<keyword evidence="14" id="KW-0443">Lipid metabolism</keyword>
<evidence type="ECO:0000256" key="1">
    <source>
        <dbReference type="ARBA" id="ARBA00001698"/>
    </source>
</evidence>
<feature type="transmembrane region" description="Helical" evidence="19">
    <location>
        <begin position="92"/>
        <end position="112"/>
    </location>
</feature>
<keyword evidence="21" id="KW-1185">Reference proteome</keyword>
<dbReference type="RefSeq" id="WP_212141500.1">
    <property type="nucleotide sequence ID" value="NZ_JAGSSW010000001.1"/>
</dbReference>
<comment type="catalytic activity">
    <reaction evidence="1 18">
        <text>a 1,2-diacyl-sn-glycero-3-phosphate + CTP + H(+) = a CDP-1,2-diacyl-sn-glycerol + diphosphate</text>
        <dbReference type="Rhea" id="RHEA:16229"/>
        <dbReference type="ChEBI" id="CHEBI:15378"/>
        <dbReference type="ChEBI" id="CHEBI:33019"/>
        <dbReference type="ChEBI" id="CHEBI:37563"/>
        <dbReference type="ChEBI" id="CHEBI:58332"/>
        <dbReference type="ChEBI" id="CHEBI:58608"/>
        <dbReference type="EC" id="2.7.7.41"/>
    </reaction>
</comment>
<evidence type="ECO:0000256" key="17">
    <source>
        <dbReference type="ARBA" id="ARBA00023264"/>
    </source>
</evidence>
<feature type="transmembrane region" description="Helical" evidence="19">
    <location>
        <begin position="183"/>
        <end position="204"/>
    </location>
</feature>
<comment type="pathway">
    <text evidence="4">Lipid metabolism.</text>
</comment>
<evidence type="ECO:0000256" key="11">
    <source>
        <dbReference type="ARBA" id="ARBA00022692"/>
    </source>
</evidence>
<evidence type="ECO:0000256" key="2">
    <source>
        <dbReference type="ARBA" id="ARBA00004651"/>
    </source>
</evidence>
<accession>A0ABS5HH21</accession>
<evidence type="ECO:0000313" key="20">
    <source>
        <dbReference type="EMBL" id="MBR8463310.1"/>
    </source>
</evidence>
<dbReference type="GO" id="GO:0016779">
    <property type="term" value="F:nucleotidyltransferase activity"/>
    <property type="evidence" value="ECO:0007669"/>
    <property type="project" value="UniProtKB-KW"/>
</dbReference>
<keyword evidence="16" id="KW-0594">Phospholipid biosynthesis</keyword>
<keyword evidence="12 18" id="KW-0548">Nucleotidyltransferase</keyword>
<proteinExistence type="inferred from homology"/>
<dbReference type="EMBL" id="JAGSSW010000001">
    <property type="protein sequence ID" value="MBR8463310.1"/>
    <property type="molecule type" value="Genomic_DNA"/>
</dbReference>
<dbReference type="Pfam" id="PF01148">
    <property type="entry name" value="CTP_transf_1"/>
    <property type="match status" value="1"/>
</dbReference>
<dbReference type="InterPro" id="IPR000374">
    <property type="entry name" value="PC_trans"/>
</dbReference>
<evidence type="ECO:0000256" key="7">
    <source>
        <dbReference type="ARBA" id="ARBA00019373"/>
    </source>
</evidence>
<feature type="transmembrane region" description="Helical" evidence="19">
    <location>
        <begin position="58"/>
        <end position="80"/>
    </location>
</feature>
<evidence type="ECO:0000313" key="21">
    <source>
        <dbReference type="Proteomes" id="UP000682951"/>
    </source>
</evidence>
<evidence type="ECO:0000256" key="5">
    <source>
        <dbReference type="ARBA" id="ARBA00010185"/>
    </source>
</evidence>
<dbReference type="Proteomes" id="UP000682951">
    <property type="component" value="Unassembled WGS sequence"/>
</dbReference>
<dbReference type="PANTHER" id="PTHR46382">
    <property type="entry name" value="PHOSPHATIDATE CYTIDYLYLTRANSFERASE"/>
    <property type="match status" value="1"/>
</dbReference>
<comment type="caution">
    <text evidence="20">The sequence shown here is derived from an EMBL/GenBank/DDBJ whole genome shotgun (WGS) entry which is preliminary data.</text>
</comment>
<name>A0ABS5HH21_9BACT</name>
<keyword evidence="11 18" id="KW-0812">Transmembrane</keyword>
<evidence type="ECO:0000256" key="12">
    <source>
        <dbReference type="ARBA" id="ARBA00022695"/>
    </source>
</evidence>
<evidence type="ECO:0000256" key="14">
    <source>
        <dbReference type="ARBA" id="ARBA00023098"/>
    </source>
</evidence>
<evidence type="ECO:0000256" key="16">
    <source>
        <dbReference type="ARBA" id="ARBA00023209"/>
    </source>
</evidence>
<evidence type="ECO:0000256" key="9">
    <source>
        <dbReference type="ARBA" id="ARBA00022516"/>
    </source>
</evidence>
<keyword evidence="17" id="KW-1208">Phospholipid metabolism</keyword>
<keyword evidence="15 19" id="KW-0472">Membrane</keyword>
<evidence type="ECO:0000256" key="19">
    <source>
        <dbReference type="SAM" id="Phobius"/>
    </source>
</evidence>
<evidence type="ECO:0000256" key="13">
    <source>
        <dbReference type="ARBA" id="ARBA00022989"/>
    </source>
</evidence>
<reference evidence="20 21" key="1">
    <citation type="submission" date="2021-04" db="EMBL/GenBank/DDBJ databases">
        <title>Molecular and phenotypic characterization and identification of bacterial isolates recovered from the Anatolian ground squirrels (Spermophilus xanthoprymnus) and which have the potential to form a new species in the Campylobacter genus.</title>
        <authorList>
            <person name="Aydin F."/>
            <person name="Abay S."/>
            <person name="Kayman T."/>
            <person name="Karakaya E."/>
            <person name="Mustak H.K."/>
            <person name="Mustak I.B."/>
            <person name="Bilgin N."/>
            <person name="Duzler A."/>
            <person name="Sahin O."/>
            <person name="Guran O."/>
            <person name="Saticioglu I.B."/>
        </authorList>
    </citation>
    <scope>NUCLEOTIDE SEQUENCE [LARGE SCALE GENOMIC DNA]</scope>
    <source>
        <strain evidence="21">faydin-G24</strain>
    </source>
</reference>
<dbReference type="PANTHER" id="PTHR46382:SF1">
    <property type="entry name" value="PHOSPHATIDATE CYTIDYLYLTRANSFERASE"/>
    <property type="match status" value="1"/>
</dbReference>
<evidence type="ECO:0000256" key="6">
    <source>
        <dbReference type="ARBA" id="ARBA00012487"/>
    </source>
</evidence>
<dbReference type="PROSITE" id="PS01315">
    <property type="entry name" value="CDS"/>
    <property type="match status" value="1"/>
</dbReference>
<evidence type="ECO:0000256" key="15">
    <source>
        <dbReference type="ARBA" id="ARBA00023136"/>
    </source>
</evidence>
<evidence type="ECO:0000256" key="10">
    <source>
        <dbReference type="ARBA" id="ARBA00022679"/>
    </source>
</evidence>
<protein>
    <recommendedName>
        <fullName evidence="7 18">Phosphatidate cytidylyltransferase</fullName>
        <ecNumber evidence="6 18">2.7.7.41</ecNumber>
    </recommendedName>
</protein>
<gene>
    <name evidence="20" type="ORF">KDD93_01830</name>
</gene>
<comment type="subcellular location">
    <subcellularLocation>
        <location evidence="2">Cell membrane</location>
        <topology evidence="2">Multi-pass membrane protein</topology>
    </subcellularLocation>
</comment>
<keyword evidence="9" id="KW-0444">Lipid biosynthesis</keyword>
<organism evidence="20 21">
    <name type="scientific">Campylobacter anatolicus</name>
    <dbReference type="NCBI Taxonomy" id="2829105"/>
    <lineage>
        <taxon>Bacteria</taxon>
        <taxon>Pseudomonadati</taxon>
        <taxon>Campylobacterota</taxon>
        <taxon>Epsilonproteobacteria</taxon>
        <taxon>Campylobacterales</taxon>
        <taxon>Campylobacteraceae</taxon>
        <taxon>Campylobacter</taxon>
    </lineage>
</organism>
<keyword evidence="13 19" id="KW-1133">Transmembrane helix</keyword>
<keyword evidence="10 18" id="KW-0808">Transferase</keyword>
<evidence type="ECO:0000256" key="8">
    <source>
        <dbReference type="ARBA" id="ARBA00022475"/>
    </source>
</evidence>
<evidence type="ECO:0000256" key="3">
    <source>
        <dbReference type="ARBA" id="ARBA00005119"/>
    </source>
</evidence>
<comment type="pathway">
    <text evidence="3 18">Phospholipid metabolism; CDP-diacylglycerol biosynthesis; CDP-diacylglycerol from sn-glycerol 3-phosphate: step 3/3.</text>
</comment>
<evidence type="ECO:0000256" key="4">
    <source>
        <dbReference type="ARBA" id="ARBA00005189"/>
    </source>
</evidence>
<evidence type="ECO:0000256" key="18">
    <source>
        <dbReference type="RuleBase" id="RU003938"/>
    </source>
</evidence>
<sequence>MSSRILTGAFMLLAILIVFFINSYLLNFIILGVVLYFAFNEALKLYGIEHKQLVFIALAFYVLTFFTNPIFIAMLTIMLVSSILAHIKSENLKCVLPFIYPTTPIFMIWMLYSEYGLGYLVWLILSVAASDSVAYFVGKAIGKRPFSPSSPSKTIEGVIGGVSAGTIVGVVCASFVMDGFLQIVCASFLVCLFAIWGDLFESYLKRLCGVKDSGALFPGHGGMLDRIDGYLFGVVALLWALSW</sequence>